<dbReference type="SUPFAM" id="SSF46689">
    <property type="entry name" value="Homeodomain-like"/>
    <property type="match status" value="1"/>
</dbReference>
<dbReference type="SUPFAM" id="SSF52540">
    <property type="entry name" value="P-loop containing nucleoside triphosphate hydrolases"/>
    <property type="match status" value="1"/>
</dbReference>
<gene>
    <name evidence="11" type="ORF">CHU95_13800</name>
</gene>
<name>A0A255YYH1_9PROT</name>
<dbReference type="GO" id="GO:0005524">
    <property type="term" value="F:ATP binding"/>
    <property type="evidence" value="ECO:0007669"/>
    <property type="project" value="UniProtKB-KW"/>
</dbReference>
<keyword evidence="7" id="KW-0804">Transcription</keyword>
<dbReference type="Proteomes" id="UP000216998">
    <property type="component" value="Unassembled WGS sequence"/>
</dbReference>
<dbReference type="RefSeq" id="WP_094456914.1">
    <property type="nucleotide sequence ID" value="NZ_NOXU01000030.1"/>
</dbReference>
<dbReference type="PROSITE" id="PS50110">
    <property type="entry name" value="RESPONSE_REGULATORY"/>
    <property type="match status" value="1"/>
</dbReference>
<feature type="modified residue" description="4-aspartylphosphate" evidence="8">
    <location>
        <position position="52"/>
    </location>
</feature>
<dbReference type="Gene3D" id="1.10.10.60">
    <property type="entry name" value="Homeodomain-like"/>
    <property type="match status" value="1"/>
</dbReference>
<dbReference type="InterPro" id="IPR025662">
    <property type="entry name" value="Sigma_54_int_dom_ATP-bd_1"/>
</dbReference>
<dbReference type="PROSITE" id="PS50045">
    <property type="entry name" value="SIGMA54_INTERACT_4"/>
    <property type="match status" value="1"/>
</dbReference>
<keyword evidence="1" id="KW-0547">Nucleotide-binding</keyword>
<evidence type="ECO:0000256" key="6">
    <source>
        <dbReference type="ARBA" id="ARBA00023159"/>
    </source>
</evidence>
<evidence type="ECO:0000256" key="8">
    <source>
        <dbReference type="PROSITE-ProRule" id="PRU00169"/>
    </source>
</evidence>
<dbReference type="InterPro" id="IPR025943">
    <property type="entry name" value="Sigma_54_int_dom_ATP-bd_2"/>
</dbReference>
<dbReference type="PROSITE" id="PS00676">
    <property type="entry name" value="SIGMA54_INTERACT_2"/>
    <property type="match status" value="1"/>
</dbReference>
<dbReference type="GO" id="GO:0000160">
    <property type="term" value="P:phosphorelay signal transduction system"/>
    <property type="evidence" value="ECO:0007669"/>
    <property type="project" value="UniProtKB-KW"/>
</dbReference>
<dbReference type="InterPro" id="IPR009057">
    <property type="entry name" value="Homeodomain-like_sf"/>
</dbReference>
<dbReference type="Gene3D" id="3.40.50.2300">
    <property type="match status" value="1"/>
</dbReference>
<feature type="domain" description="Sigma-54 factor interaction" evidence="9">
    <location>
        <begin position="120"/>
        <end position="349"/>
    </location>
</feature>
<comment type="caution">
    <text evidence="11">The sequence shown here is derived from an EMBL/GenBank/DDBJ whole genome shotgun (WGS) entry which is preliminary data.</text>
</comment>
<dbReference type="PANTHER" id="PTHR32071">
    <property type="entry name" value="TRANSCRIPTIONAL REGULATORY PROTEIN"/>
    <property type="match status" value="1"/>
</dbReference>
<evidence type="ECO:0000256" key="4">
    <source>
        <dbReference type="ARBA" id="ARBA00023015"/>
    </source>
</evidence>
<dbReference type="GO" id="GO:0043565">
    <property type="term" value="F:sequence-specific DNA binding"/>
    <property type="evidence" value="ECO:0007669"/>
    <property type="project" value="InterPro"/>
</dbReference>
<dbReference type="InterPro" id="IPR001789">
    <property type="entry name" value="Sig_transdc_resp-reg_receiver"/>
</dbReference>
<dbReference type="GO" id="GO:0006355">
    <property type="term" value="P:regulation of DNA-templated transcription"/>
    <property type="evidence" value="ECO:0007669"/>
    <property type="project" value="InterPro"/>
</dbReference>
<dbReference type="SMART" id="SM00448">
    <property type="entry name" value="REC"/>
    <property type="match status" value="1"/>
</dbReference>
<keyword evidence="6" id="KW-0010">Activator</keyword>
<keyword evidence="12" id="KW-1185">Reference proteome</keyword>
<dbReference type="PROSITE" id="PS00675">
    <property type="entry name" value="SIGMA54_INTERACT_1"/>
    <property type="match status" value="1"/>
</dbReference>
<dbReference type="SUPFAM" id="SSF52172">
    <property type="entry name" value="CheY-like"/>
    <property type="match status" value="1"/>
</dbReference>
<evidence type="ECO:0000256" key="3">
    <source>
        <dbReference type="ARBA" id="ARBA00023012"/>
    </source>
</evidence>
<dbReference type="InterPro" id="IPR003593">
    <property type="entry name" value="AAA+_ATPase"/>
</dbReference>
<dbReference type="Pfam" id="PF25601">
    <property type="entry name" value="AAA_lid_14"/>
    <property type="match status" value="1"/>
</dbReference>
<keyword evidence="2" id="KW-0067">ATP-binding</keyword>
<dbReference type="InterPro" id="IPR027417">
    <property type="entry name" value="P-loop_NTPase"/>
</dbReference>
<reference evidence="11 12" key="1">
    <citation type="submission" date="2017-07" db="EMBL/GenBank/DDBJ databases">
        <title>Niveispirillum cyanobacteriorum sp. nov., isolated from cyanobacterial aggregates in a eutrophic lake.</title>
        <authorList>
            <person name="Cai H."/>
        </authorList>
    </citation>
    <scope>NUCLEOTIDE SEQUENCE [LARGE SCALE GENOMIC DNA]</scope>
    <source>
        <strain evidence="12">TH1-14</strain>
    </source>
</reference>
<dbReference type="OrthoDB" id="9770562at2"/>
<organism evidence="11 12">
    <name type="scientific">Niveispirillum lacus</name>
    <dbReference type="NCBI Taxonomy" id="1981099"/>
    <lineage>
        <taxon>Bacteria</taxon>
        <taxon>Pseudomonadati</taxon>
        <taxon>Pseudomonadota</taxon>
        <taxon>Alphaproteobacteria</taxon>
        <taxon>Rhodospirillales</taxon>
        <taxon>Azospirillaceae</taxon>
        <taxon>Niveispirillum</taxon>
    </lineage>
</organism>
<dbReference type="FunFam" id="3.40.50.300:FF:000006">
    <property type="entry name" value="DNA-binding transcriptional regulator NtrC"/>
    <property type="match status" value="1"/>
</dbReference>
<accession>A0A255YYH1</accession>
<keyword evidence="3" id="KW-0902">Two-component regulatory system</keyword>
<dbReference type="Gene3D" id="3.40.50.300">
    <property type="entry name" value="P-loop containing nucleotide triphosphate hydrolases"/>
    <property type="match status" value="1"/>
</dbReference>
<evidence type="ECO:0000259" key="9">
    <source>
        <dbReference type="PROSITE" id="PS50045"/>
    </source>
</evidence>
<keyword evidence="5" id="KW-0238">DNA-binding</keyword>
<keyword evidence="8" id="KW-0597">Phosphoprotein</keyword>
<dbReference type="SMART" id="SM00382">
    <property type="entry name" value="AAA"/>
    <property type="match status" value="1"/>
</dbReference>
<dbReference type="InterPro" id="IPR002197">
    <property type="entry name" value="HTH_Fis"/>
</dbReference>
<evidence type="ECO:0000313" key="11">
    <source>
        <dbReference type="EMBL" id="OYQ33470.1"/>
    </source>
</evidence>
<dbReference type="AlphaFoldDB" id="A0A255YYH1"/>
<dbReference type="InterPro" id="IPR058031">
    <property type="entry name" value="AAA_lid_NorR"/>
</dbReference>
<protein>
    <submittedName>
        <fullName evidence="11">Sigma-54-dependent Fis family transcriptional regulator</fullName>
    </submittedName>
</protein>
<evidence type="ECO:0000256" key="5">
    <source>
        <dbReference type="ARBA" id="ARBA00023125"/>
    </source>
</evidence>
<dbReference type="Pfam" id="PF02954">
    <property type="entry name" value="HTH_8"/>
    <property type="match status" value="1"/>
</dbReference>
<keyword evidence="4" id="KW-0805">Transcription regulation</keyword>
<feature type="domain" description="Response regulatory" evidence="10">
    <location>
        <begin position="2"/>
        <end position="114"/>
    </location>
</feature>
<proteinExistence type="predicted"/>
<dbReference type="Pfam" id="PF00158">
    <property type="entry name" value="Sigma54_activat"/>
    <property type="match status" value="1"/>
</dbReference>
<dbReference type="InterPro" id="IPR002078">
    <property type="entry name" value="Sigma_54_int"/>
</dbReference>
<dbReference type="CDD" id="cd00009">
    <property type="entry name" value="AAA"/>
    <property type="match status" value="1"/>
</dbReference>
<sequence>MRLLIVGTLEGYISAAGKIALQKGAKVAHTDSIEGALNALRTGQGADLVMIDVKLDVRILVDALKNERFAVPVVACGVGTDAQAAVKAIRAGAKEYIPLPPDANLIAAVLEAVAEESHAIVSRDPAMAATLSLADQIAPSDASVLITGESGTGKELMARYLHRKSRRSNAPFVSVNCAAIPENLLESELFGHEKGAFTGAVARRIGKFEEANGGTLLLDEISEMDLRLQAKLLRAIQERVIDRVGGNTPVKVDIRILATSNRDMLSEAKAGRFREDLYFRLNVVALQLPPLRDRPHDIALLAQHFATKYSEANGLPERTVGPAAMALLQSHHWRGNVRELENTMHRAVLLSRGTEIGTDAILLTGAEPGYVAAAVPAPQAPAYQPPPAPQPVMPAAARAASSYGNASIYSPQPYAPQPYPPPPPAPVIPLADAGSNFMPGGSATQALVGRTVADVERDLIIDTLKHTLGNRTHAANILGISIRTLRNKLKEYSEFGVAVPPPAGGVEDDRAVG</sequence>
<evidence type="ECO:0000259" key="10">
    <source>
        <dbReference type="PROSITE" id="PS50110"/>
    </source>
</evidence>
<evidence type="ECO:0000313" key="12">
    <source>
        <dbReference type="Proteomes" id="UP000216998"/>
    </source>
</evidence>
<dbReference type="PANTHER" id="PTHR32071:SF21">
    <property type="entry name" value="TRANSCRIPTIONAL REGULATORY PROTEIN FLGR"/>
    <property type="match status" value="1"/>
</dbReference>
<evidence type="ECO:0000256" key="2">
    <source>
        <dbReference type="ARBA" id="ARBA00022840"/>
    </source>
</evidence>
<dbReference type="PRINTS" id="PR01590">
    <property type="entry name" value="HTHFIS"/>
</dbReference>
<evidence type="ECO:0000256" key="7">
    <source>
        <dbReference type="ARBA" id="ARBA00023163"/>
    </source>
</evidence>
<dbReference type="EMBL" id="NOXU01000030">
    <property type="protein sequence ID" value="OYQ33470.1"/>
    <property type="molecule type" value="Genomic_DNA"/>
</dbReference>
<dbReference type="Gene3D" id="1.10.8.60">
    <property type="match status" value="1"/>
</dbReference>
<dbReference type="InterPro" id="IPR011006">
    <property type="entry name" value="CheY-like_superfamily"/>
</dbReference>
<evidence type="ECO:0000256" key="1">
    <source>
        <dbReference type="ARBA" id="ARBA00022741"/>
    </source>
</evidence>